<organism evidence="2">
    <name type="scientific">uncultured Gemmatimonadaceae bacterium</name>
    <dbReference type="NCBI Taxonomy" id="246130"/>
    <lineage>
        <taxon>Bacteria</taxon>
        <taxon>Pseudomonadati</taxon>
        <taxon>Gemmatimonadota</taxon>
        <taxon>Gemmatimonadia</taxon>
        <taxon>Gemmatimonadales</taxon>
        <taxon>Gemmatimonadaceae</taxon>
        <taxon>environmental samples</taxon>
    </lineage>
</organism>
<evidence type="ECO:0000313" key="2">
    <source>
        <dbReference type="EMBL" id="CAA9343899.1"/>
    </source>
</evidence>
<name>A0A6J4LXA2_9BACT</name>
<protein>
    <submittedName>
        <fullName evidence="2">Uncharacterized protein</fullName>
    </submittedName>
</protein>
<accession>A0A6J4LXA2</accession>
<dbReference type="AlphaFoldDB" id="A0A6J4LXA2"/>
<feature type="non-terminal residue" evidence="2">
    <location>
        <position position="1"/>
    </location>
</feature>
<proteinExistence type="predicted"/>
<gene>
    <name evidence="2" type="ORF">AVDCRST_MAG11-3106</name>
</gene>
<dbReference type="EMBL" id="CADCTU010000678">
    <property type="protein sequence ID" value="CAA9343899.1"/>
    <property type="molecule type" value="Genomic_DNA"/>
</dbReference>
<feature type="non-terminal residue" evidence="2">
    <location>
        <position position="48"/>
    </location>
</feature>
<sequence length="48" mass="4714">WRAGLVAVVMSPVVRSRPAGASPGGAPSRVSGCGTPARRTAGRSPGGR</sequence>
<feature type="region of interest" description="Disordered" evidence="1">
    <location>
        <begin position="15"/>
        <end position="48"/>
    </location>
</feature>
<evidence type="ECO:0000256" key="1">
    <source>
        <dbReference type="SAM" id="MobiDB-lite"/>
    </source>
</evidence>
<reference evidence="2" key="1">
    <citation type="submission" date="2020-02" db="EMBL/GenBank/DDBJ databases">
        <authorList>
            <person name="Meier V. D."/>
        </authorList>
    </citation>
    <scope>NUCLEOTIDE SEQUENCE</scope>
    <source>
        <strain evidence="2">AVDCRST_MAG11</strain>
    </source>
</reference>